<evidence type="ECO:0000313" key="1">
    <source>
        <dbReference type="EMBL" id="KKN96820.1"/>
    </source>
</evidence>
<dbReference type="AlphaFoldDB" id="A0A0F9UUW2"/>
<sequence>MTSQHDVTTLLLEADATYSWLLPDGTILPVTGQRRHEAVAGDYYRERFNKDLEGGTYEDWAKAQGWARLVGTGFEAQTLTKDLLRRVQQTYLDAGVREMGTQFYIDISGPGGRGMQIFEVPYRDFLDIINPGELRRYKFESKQATLESKIQVRTLFGP</sequence>
<organism evidence="1">
    <name type="scientific">marine sediment metagenome</name>
    <dbReference type="NCBI Taxonomy" id="412755"/>
    <lineage>
        <taxon>unclassified sequences</taxon>
        <taxon>metagenomes</taxon>
        <taxon>ecological metagenomes</taxon>
    </lineage>
</organism>
<comment type="caution">
    <text evidence="1">The sequence shown here is derived from an EMBL/GenBank/DDBJ whole genome shotgun (WGS) entry which is preliminary data.</text>
</comment>
<dbReference type="EMBL" id="LAZR01000062">
    <property type="protein sequence ID" value="KKN96820.1"/>
    <property type="molecule type" value="Genomic_DNA"/>
</dbReference>
<accession>A0A0F9UUW2</accession>
<proteinExistence type="predicted"/>
<gene>
    <name evidence="1" type="ORF">LCGC14_0164640</name>
</gene>
<protein>
    <submittedName>
        <fullName evidence="1">Uncharacterized protein</fullName>
    </submittedName>
</protein>
<name>A0A0F9UUW2_9ZZZZ</name>
<reference evidence="1" key="1">
    <citation type="journal article" date="2015" name="Nature">
        <title>Complex archaea that bridge the gap between prokaryotes and eukaryotes.</title>
        <authorList>
            <person name="Spang A."/>
            <person name="Saw J.H."/>
            <person name="Jorgensen S.L."/>
            <person name="Zaremba-Niedzwiedzka K."/>
            <person name="Martijn J."/>
            <person name="Lind A.E."/>
            <person name="van Eijk R."/>
            <person name="Schleper C."/>
            <person name="Guy L."/>
            <person name="Ettema T.J."/>
        </authorList>
    </citation>
    <scope>NUCLEOTIDE SEQUENCE</scope>
</reference>